<evidence type="ECO:0000313" key="3">
    <source>
        <dbReference type="EMBL" id="RYC33755.1"/>
    </source>
</evidence>
<organism evidence="3 4">
    <name type="scientific">Lichenibacterium minor</name>
    <dbReference type="NCBI Taxonomy" id="2316528"/>
    <lineage>
        <taxon>Bacteria</taxon>
        <taxon>Pseudomonadati</taxon>
        <taxon>Pseudomonadota</taxon>
        <taxon>Alphaproteobacteria</taxon>
        <taxon>Hyphomicrobiales</taxon>
        <taxon>Lichenihabitantaceae</taxon>
        <taxon>Lichenibacterium</taxon>
    </lineage>
</organism>
<sequence length="192" mass="20506">MTPKTRLAAAVALLAFAAAPASAQTPPAPAPAAPAAPVAPALPTPVPALPQPDVPPEKLAAARQVIVSSGMARSFEPMVPQLEEQIPIVVTRTRPDLSKDLTVVLAQLQPEFTAKSGEMLDIAARIYARTMSEQDLKATAAFFDSPAGKQYVAAQPKMLDELVVSMQAWTQEVSGFMMKRVQQEMEKKGDKF</sequence>
<accession>A0A4Q2UG89</accession>
<feature type="signal peptide" evidence="1">
    <location>
        <begin position="1"/>
        <end position="23"/>
    </location>
</feature>
<dbReference type="AlphaFoldDB" id="A0A4Q2UG89"/>
<dbReference type="OrthoDB" id="5327699at2"/>
<reference evidence="3 4" key="2">
    <citation type="submission" date="2019-02" db="EMBL/GenBank/DDBJ databases">
        <title>'Lichenibacterium ramalinii' gen. nov. sp. nov., 'Lichenibacterium minor' gen. nov. sp. nov.</title>
        <authorList>
            <person name="Pankratov T."/>
        </authorList>
    </citation>
    <scope>NUCLEOTIDE SEQUENCE [LARGE SCALE GENOMIC DNA]</scope>
    <source>
        <strain evidence="3 4">RmlP026</strain>
    </source>
</reference>
<feature type="domain" description="DUF2059" evidence="2">
    <location>
        <begin position="118"/>
        <end position="174"/>
    </location>
</feature>
<name>A0A4Q2UG89_9HYPH</name>
<dbReference type="EMBL" id="QYBB01000001">
    <property type="protein sequence ID" value="RYC33755.1"/>
    <property type="molecule type" value="Genomic_DNA"/>
</dbReference>
<evidence type="ECO:0000256" key="1">
    <source>
        <dbReference type="SAM" id="SignalP"/>
    </source>
</evidence>
<reference evidence="3 4" key="1">
    <citation type="submission" date="2018-12" db="EMBL/GenBank/DDBJ databases">
        <authorList>
            <person name="Grouzdev D.S."/>
            <person name="Krutkina M.S."/>
        </authorList>
    </citation>
    <scope>NUCLEOTIDE SEQUENCE [LARGE SCALE GENOMIC DNA]</scope>
    <source>
        <strain evidence="3 4">RmlP026</strain>
    </source>
</reference>
<evidence type="ECO:0000259" key="2">
    <source>
        <dbReference type="Pfam" id="PF09832"/>
    </source>
</evidence>
<comment type="caution">
    <text evidence="3">The sequence shown here is derived from an EMBL/GenBank/DDBJ whole genome shotgun (WGS) entry which is preliminary data.</text>
</comment>
<proteinExistence type="predicted"/>
<dbReference type="Proteomes" id="UP000290759">
    <property type="component" value="Unassembled WGS sequence"/>
</dbReference>
<gene>
    <name evidence="3" type="ORF">D3273_00420</name>
</gene>
<keyword evidence="1" id="KW-0732">Signal</keyword>
<dbReference type="Pfam" id="PF09832">
    <property type="entry name" value="DUF2059"/>
    <property type="match status" value="1"/>
</dbReference>
<protein>
    <submittedName>
        <fullName evidence="3">DUF2059 domain-containing protein</fullName>
    </submittedName>
</protein>
<dbReference type="RefSeq" id="WP_129222614.1">
    <property type="nucleotide sequence ID" value="NZ_QYBB01000001.1"/>
</dbReference>
<keyword evidence="4" id="KW-1185">Reference proteome</keyword>
<evidence type="ECO:0000313" key="4">
    <source>
        <dbReference type="Proteomes" id="UP000290759"/>
    </source>
</evidence>
<dbReference type="InterPro" id="IPR018637">
    <property type="entry name" value="DUF2059"/>
</dbReference>
<feature type="chain" id="PRO_5020970649" evidence="1">
    <location>
        <begin position="24"/>
        <end position="192"/>
    </location>
</feature>